<protein>
    <recommendedName>
        <fullName evidence="1">SH3b domain-containing protein</fullName>
    </recommendedName>
</protein>
<sequence length="177" mass="19078">MWRLIVVTFAFLAFALYELSGGSNFQPQVAEAEVQHLTPMKTARAETVIPDLPAMGIRKAEPQKQVDITLASMEIPAQTPAMLQEVTAVDATVMPAVAVDTATTEMQAPIADIRKVTGRRVNMRQGPGTQFSVVSSLGAGEEVEVLQTPGNGWLKLQVVSTGRIGWMADWLVSEAAQ</sequence>
<feature type="domain" description="SH3b" evidence="1">
    <location>
        <begin position="111"/>
        <end position="175"/>
    </location>
</feature>
<accession>A0A1M4N5M6</accession>
<dbReference type="Pfam" id="PF08239">
    <property type="entry name" value="SH3_3"/>
    <property type="match status" value="1"/>
</dbReference>
<dbReference type="RefSeq" id="WP_072708808.1">
    <property type="nucleotide sequence ID" value="NZ_FMJB01000064.1"/>
</dbReference>
<dbReference type="PROSITE" id="PS51781">
    <property type="entry name" value="SH3B"/>
    <property type="match status" value="1"/>
</dbReference>
<dbReference type="Gene3D" id="2.30.30.40">
    <property type="entry name" value="SH3 Domains"/>
    <property type="match status" value="1"/>
</dbReference>
<evidence type="ECO:0000313" key="3">
    <source>
        <dbReference type="Proteomes" id="UP000184085"/>
    </source>
</evidence>
<reference evidence="3" key="1">
    <citation type="submission" date="2016-09" db="EMBL/GenBank/DDBJ databases">
        <authorList>
            <person name="Wibberg D."/>
        </authorList>
    </citation>
    <scope>NUCLEOTIDE SEQUENCE [LARGE SCALE GENOMIC DNA]</scope>
</reference>
<evidence type="ECO:0000259" key="1">
    <source>
        <dbReference type="PROSITE" id="PS51781"/>
    </source>
</evidence>
<dbReference type="EMBL" id="FMJB01000064">
    <property type="protein sequence ID" value="SCM69324.1"/>
    <property type="molecule type" value="Genomic_DNA"/>
</dbReference>
<dbReference type="SMART" id="SM00287">
    <property type="entry name" value="SH3b"/>
    <property type="match status" value="1"/>
</dbReference>
<keyword evidence="3" id="KW-1185">Reference proteome</keyword>
<dbReference type="Proteomes" id="UP000184085">
    <property type="component" value="Unassembled WGS sequence"/>
</dbReference>
<dbReference type="InterPro" id="IPR003646">
    <property type="entry name" value="SH3-like_bac-type"/>
</dbReference>
<name>A0A1M4N5M6_9RHOB</name>
<gene>
    <name evidence="2" type="ORF">KARMA_3562</name>
</gene>
<proteinExistence type="predicted"/>
<evidence type="ECO:0000313" key="2">
    <source>
        <dbReference type="EMBL" id="SCM69324.1"/>
    </source>
</evidence>
<organism evidence="2 3">
    <name type="scientific">Donghicola eburneus</name>
    <dbReference type="NCBI Taxonomy" id="393278"/>
    <lineage>
        <taxon>Bacteria</taxon>
        <taxon>Pseudomonadati</taxon>
        <taxon>Pseudomonadota</taxon>
        <taxon>Alphaproteobacteria</taxon>
        <taxon>Rhodobacterales</taxon>
        <taxon>Roseobacteraceae</taxon>
        <taxon>Donghicola</taxon>
    </lineage>
</organism>
<dbReference type="AlphaFoldDB" id="A0A1M4N5M6"/>